<evidence type="ECO:0000256" key="1">
    <source>
        <dbReference type="SAM" id="Phobius"/>
    </source>
</evidence>
<keyword evidence="3" id="KW-1185">Reference proteome</keyword>
<organism evidence="2 3">
    <name type="scientific">Jimgerdemannia flammicorona</name>
    <dbReference type="NCBI Taxonomy" id="994334"/>
    <lineage>
        <taxon>Eukaryota</taxon>
        <taxon>Fungi</taxon>
        <taxon>Fungi incertae sedis</taxon>
        <taxon>Mucoromycota</taxon>
        <taxon>Mucoromycotina</taxon>
        <taxon>Endogonomycetes</taxon>
        <taxon>Endogonales</taxon>
        <taxon>Endogonaceae</taxon>
        <taxon>Jimgerdemannia</taxon>
    </lineage>
</organism>
<proteinExistence type="predicted"/>
<name>A0A433DMM5_9FUNG</name>
<reference evidence="2 3" key="1">
    <citation type="journal article" date="2018" name="New Phytol.">
        <title>Phylogenomics of Endogonaceae and evolution of mycorrhizas within Mucoromycota.</title>
        <authorList>
            <person name="Chang Y."/>
            <person name="Desiro A."/>
            <person name="Na H."/>
            <person name="Sandor L."/>
            <person name="Lipzen A."/>
            <person name="Clum A."/>
            <person name="Barry K."/>
            <person name="Grigoriev I.V."/>
            <person name="Martin F.M."/>
            <person name="Stajich J.E."/>
            <person name="Smith M.E."/>
            <person name="Bonito G."/>
            <person name="Spatafora J.W."/>
        </authorList>
    </citation>
    <scope>NUCLEOTIDE SEQUENCE [LARGE SCALE GENOMIC DNA]</scope>
    <source>
        <strain evidence="2 3">GMNB39</strain>
    </source>
</reference>
<dbReference type="EMBL" id="RBNI01000216">
    <property type="protein sequence ID" value="RUP52067.1"/>
    <property type="molecule type" value="Genomic_DNA"/>
</dbReference>
<evidence type="ECO:0000313" key="2">
    <source>
        <dbReference type="EMBL" id="RUP52067.1"/>
    </source>
</evidence>
<keyword evidence="1" id="KW-1133">Transmembrane helix</keyword>
<feature type="transmembrane region" description="Helical" evidence="1">
    <location>
        <begin position="171"/>
        <end position="191"/>
    </location>
</feature>
<gene>
    <name evidence="2" type="ORF">BC936DRAFT_142102</name>
</gene>
<dbReference type="AlphaFoldDB" id="A0A433DMM5"/>
<sequence>MADDSSSPSSKALTLFISQTFPHIDNLEAKLDTFISTIDDVIKIFNEFLFPVYNSQPDQLTITIVKDVLKQNDPFRDGVVTSGLSLSAETQVHLRNLLDACDKLYGTEEADRLRMSDKMWESLHREALILQSKLKNVYQSLHDIIKALEGISKRDYRQHSRISRWPPINPIVVAIGLIGVGLAFVLCWEYLNCHRDPYGYIEFSPTNDNVFLFYISTEDREKLTVHDAILSPLISKLNDIQNVISDLLRFAKSHAVMISYLKKRIPLGEDINRSPMGKTVFPSNDDFASLRGVLKKRLDMAERFSIDANIL</sequence>
<evidence type="ECO:0000313" key="3">
    <source>
        <dbReference type="Proteomes" id="UP000268093"/>
    </source>
</evidence>
<comment type="caution">
    <text evidence="2">The sequence shown here is derived from an EMBL/GenBank/DDBJ whole genome shotgun (WGS) entry which is preliminary data.</text>
</comment>
<protein>
    <submittedName>
        <fullName evidence="2">Uncharacterized protein</fullName>
    </submittedName>
</protein>
<keyword evidence="1" id="KW-0812">Transmembrane</keyword>
<dbReference type="Proteomes" id="UP000268093">
    <property type="component" value="Unassembled WGS sequence"/>
</dbReference>
<accession>A0A433DMM5</accession>
<keyword evidence="1" id="KW-0472">Membrane</keyword>